<organism evidence="4 5">
    <name type="scientific">Clitoria ternatea</name>
    <name type="common">Butterfly pea</name>
    <dbReference type="NCBI Taxonomy" id="43366"/>
    <lineage>
        <taxon>Eukaryota</taxon>
        <taxon>Viridiplantae</taxon>
        <taxon>Streptophyta</taxon>
        <taxon>Embryophyta</taxon>
        <taxon>Tracheophyta</taxon>
        <taxon>Spermatophyta</taxon>
        <taxon>Magnoliopsida</taxon>
        <taxon>eudicotyledons</taxon>
        <taxon>Gunneridae</taxon>
        <taxon>Pentapetalae</taxon>
        <taxon>rosids</taxon>
        <taxon>fabids</taxon>
        <taxon>Fabales</taxon>
        <taxon>Fabaceae</taxon>
        <taxon>Papilionoideae</taxon>
        <taxon>50 kb inversion clade</taxon>
        <taxon>NPAAA clade</taxon>
        <taxon>indigoferoid/millettioid clade</taxon>
        <taxon>Phaseoleae</taxon>
        <taxon>Clitoria</taxon>
    </lineage>
</organism>
<gene>
    <name evidence="4" type="ORF">RJT34_26956</name>
</gene>
<dbReference type="AlphaFoldDB" id="A0AAN9F7R7"/>
<keyword evidence="2" id="KW-0732">Signal</keyword>
<comment type="caution">
    <text evidence="4">The sequence shown here is derived from an EMBL/GenBank/DDBJ whole genome shotgun (WGS) entry which is preliminary data.</text>
</comment>
<sequence length="191" mass="21165">MEDPVCREQSYSCGSLTNISYPFWGLNRPHSCGGGDLFNLKCNGDDNTTSILIDSQSFTVKEINTTAHIMRLVRTDLAHDVCSPQVNDTYLNPSIFQLGSGSYNITIFYKCSTSVDTSFGYFRCGIFRDGVEDELQKKSLWPKGCSRHVQVPVDVPLLNYVGDHGLDFLKQALASGFTVIINFGRSIGKSL</sequence>
<dbReference type="Proteomes" id="UP001359559">
    <property type="component" value="Unassembled WGS sequence"/>
</dbReference>
<keyword evidence="5" id="KW-1185">Reference proteome</keyword>
<dbReference type="Pfam" id="PF13947">
    <property type="entry name" value="GUB_WAK_bind"/>
    <property type="match status" value="1"/>
</dbReference>
<comment type="subcellular location">
    <subcellularLocation>
        <location evidence="1">Membrane</location>
        <topology evidence="1">Single-pass membrane protein</topology>
    </subcellularLocation>
</comment>
<dbReference type="PANTHER" id="PTHR33138">
    <property type="entry name" value="OS01G0690200 PROTEIN"/>
    <property type="match status" value="1"/>
</dbReference>
<protein>
    <recommendedName>
        <fullName evidence="3">Wall-associated receptor kinase galacturonan-binding domain-containing protein</fullName>
    </recommendedName>
</protein>
<dbReference type="PANTHER" id="PTHR33138:SF74">
    <property type="entry name" value="WALL-ASSOCIATED RECEPTOR KINASE, GALACTURONAN-BINDING DOMAIN-CONTAINING PROTEIN-RELATED"/>
    <property type="match status" value="1"/>
</dbReference>
<dbReference type="GO" id="GO:0016020">
    <property type="term" value="C:membrane"/>
    <property type="evidence" value="ECO:0007669"/>
    <property type="project" value="UniProtKB-SubCell"/>
</dbReference>
<feature type="domain" description="Wall-associated receptor kinase galacturonan-binding" evidence="3">
    <location>
        <begin position="6"/>
        <end position="74"/>
    </location>
</feature>
<reference evidence="4 5" key="1">
    <citation type="submission" date="2024-01" db="EMBL/GenBank/DDBJ databases">
        <title>The genomes of 5 underutilized Papilionoideae crops provide insights into root nodulation and disease resistance.</title>
        <authorList>
            <person name="Yuan L."/>
        </authorList>
    </citation>
    <scope>NUCLEOTIDE SEQUENCE [LARGE SCALE GENOMIC DNA]</scope>
    <source>
        <strain evidence="4">LY-2023</strain>
        <tissue evidence="4">Leaf</tissue>
    </source>
</reference>
<name>A0AAN9F7R7_CLITE</name>
<evidence type="ECO:0000313" key="5">
    <source>
        <dbReference type="Proteomes" id="UP001359559"/>
    </source>
</evidence>
<proteinExistence type="predicted"/>
<dbReference type="InterPro" id="IPR025287">
    <property type="entry name" value="WAK_GUB"/>
</dbReference>
<evidence type="ECO:0000259" key="3">
    <source>
        <dbReference type="Pfam" id="PF13947"/>
    </source>
</evidence>
<evidence type="ECO:0000313" key="4">
    <source>
        <dbReference type="EMBL" id="KAK7271229.1"/>
    </source>
</evidence>
<evidence type="ECO:0000256" key="1">
    <source>
        <dbReference type="ARBA" id="ARBA00004167"/>
    </source>
</evidence>
<evidence type="ECO:0000256" key="2">
    <source>
        <dbReference type="ARBA" id="ARBA00022729"/>
    </source>
</evidence>
<dbReference type="EMBL" id="JAYKXN010000007">
    <property type="protein sequence ID" value="KAK7271229.1"/>
    <property type="molecule type" value="Genomic_DNA"/>
</dbReference>
<accession>A0AAN9F7R7</accession>
<dbReference type="GO" id="GO:0030247">
    <property type="term" value="F:polysaccharide binding"/>
    <property type="evidence" value="ECO:0007669"/>
    <property type="project" value="InterPro"/>
</dbReference>